<evidence type="ECO:0000256" key="4">
    <source>
        <dbReference type="ARBA" id="ARBA00011881"/>
    </source>
</evidence>
<dbReference type="STRING" id="1307839.L21SP5_03460"/>
<dbReference type="NCBIfam" id="TIGR02400">
    <property type="entry name" value="trehalose_OtsA"/>
    <property type="match status" value="1"/>
</dbReference>
<dbReference type="Gene3D" id="3.30.70.1020">
    <property type="entry name" value="Trehalose-6-phosphate phosphatase related protein, domain 2"/>
    <property type="match status" value="1"/>
</dbReference>
<comment type="similarity">
    <text evidence="2">In the C-terminal section; belongs to the trehalose phosphatase family.</text>
</comment>
<dbReference type="SUPFAM" id="SSF53756">
    <property type="entry name" value="UDP-Glycosyltransferase/glycogen phosphorylase"/>
    <property type="match status" value="1"/>
</dbReference>
<evidence type="ECO:0000256" key="3">
    <source>
        <dbReference type="ARBA" id="ARBA00008799"/>
    </source>
</evidence>
<dbReference type="NCBIfam" id="TIGR00685">
    <property type="entry name" value="T6PP"/>
    <property type="match status" value="1"/>
</dbReference>
<comment type="catalytic activity">
    <reaction evidence="7">
        <text>D-glucose 6-phosphate + UDP-alpha-D-glucose = alpha,alpha-trehalose 6-phosphate + UDP + H(+)</text>
        <dbReference type="Rhea" id="RHEA:18889"/>
        <dbReference type="ChEBI" id="CHEBI:15378"/>
        <dbReference type="ChEBI" id="CHEBI:58223"/>
        <dbReference type="ChEBI" id="CHEBI:58429"/>
        <dbReference type="ChEBI" id="CHEBI:58885"/>
        <dbReference type="ChEBI" id="CHEBI:61548"/>
        <dbReference type="EC" id="2.4.1.15"/>
    </reaction>
</comment>
<protein>
    <recommendedName>
        <fullName evidence="8">Alpha,alpha-trehalose-phosphate synthase</fullName>
        <ecNumber evidence="8">2.4.1.15</ecNumber>
    </recommendedName>
</protein>
<organism evidence="9 10">
    <name type="scientific">Salinivirga cyanobacteriivorans</name>
    <dbReference type="NCBI Taxonomy" id="1307839"/>
    <lineage>
        <taxon>Bacteria</taxon>
        <taxon>Pseudomonadati</taxon>
        <taxon>Bacteroidota</taxon>
        <taxon>Bacteroidia</taxon>
        <taxon>Bacteroidales</taxon>
        <taxon>Salinivirgaceae</taxon>
        <taxon>Salinivirga</taxon>
    </lineage>
</organism>
<evidence type="ECO:0000256" key="8">
    <source>
        <dbReference type="NCBIfam" id="TIGR02400"/>
    </source>
</evidence>
<keyword evidence="10" id="KW-1185">Reference proteome</keyword>
<dbReference type="Gene3D" id="3.40.50.2000">
    <property type="entry name" value="Glycogen Phosphorylase B"/>
    <property type="match status" value="2"/>
</dbReference>
<dbReference type="NCBIfam" id="TIGR01484">
    <property type="entry name" value="HAD-SF-IIB"/>
    <property type="match status" value="1"/>
</dbReference>
<keyword evidence="6 9" id="KW-0808">Transferase</keyword>
<comment type="pathway">
    <text evidence="1">Glycan biosynthesis; trehalose biosynthesis.</text>
</comment>
<dbReference type="Pfam" id="PF00982">
    <property type="entry name" value="Glyco_transf_20"/>
    <property type="match status" value="1"/>
</dbReference>
<dbReference type="PANTHER" id="PTHR10788">
    <property type="entry name" value="TREHALOSE-6-PHOSPHATE SYNTHASE"/>
    <property type="match status" value="1"/>
</dbReference>
<evidence type="ECO:0000256" key="5">
    <source>
        <dbReference type="ARBA" id="ARBA00022676"/>
    </source>
</evidence>
<dbReference type="InterPro" id="IPR023214">
    <property type="entry name" value="HAD_sf"/>
</dbReference>
<dbReference type="RefSeq" id="WP_057954399.1">
    <property type="nucleotide sequence ID" value="NZ_CP013118.1"/>
</dbReference>
<dbReference type="InterPro" id="IPR001830">
    <property type="entry name" value="Glyco_trans_20"/>
</dbReference>
<dbReference type="InterPro" id="IPR006379">
    <property type="entry name" value="HAD-SF_hydro_IIB"/>
</dbReference>
<name>A0A0S2I406_9BACT</name>
<dbReference type="PANTHER" id="PTHR10788:SF106">
    <property type="entry name" value="BCDNA.GH08860"/>
    <property type="match status" value="1"/>
</dbReference>
<dbReference type="Gene3D" id="3.40.50.1000">
    <property type="entry name" value="HAD superfamily/HAD-like"/>
    <property type="match status" value="1"/>
</dbReference>
<dbReference type="Pfam" id="PF02358">
    <property type="entry name" value="Trehalose_PPase"/>
    <property type="match status" value="1"/>
</dbReference>
<dbReference type="KEGG" id="blq:L21SP5_03460"/>
<dbReference type="GO" id="GO:0005829">
    <property type="term" value="C:cytosol"/>
    <property type="evidence" value="ECO:0007669"/>
    <property type="project" value="TreeGrafter"/>
</dbReference>
<dbReference type="SUPFAM" id="SSF56784">
    <property type="entry name" value="HAD-like"/>
    <property type="match status" value="1"/>
</dbReference>
<dbReference type="Proteomes" id="UP000064893">
    <property type="component" value="Chromosome"/>
</dbReference>
<dbReference type="NCBIfam" id="NF011071">
    <property type="entry name" value="PRK14501.1"/>
    <property type="match status" value="1"/>
</dbReference>
<evidence type="ECO:0000313" key="9">
    <source>
        <dbReference type="EMBL" id="ALO17071.1"/>
    </source>
</evidence>
<dbReference type="CDD" id="cd03788">
    <property type="entry name" value="GT20_TPS"/>
    <property type="match status" value="1"/>
</dbReference>
<dbReference type="UniPathway" id="UPA00299"/>
<evidence type="ECO:0000256" key="2">
    <source>
        <dbReference type="ARBA" id="ARBA00006330"/>
    </source>
</evidence>
<dbReference type="PATRIC" id="fig|1307839.3.peg.3714"/>
<evidence type="ECO:0000256" key="1">
    <source>
        <dbReference type="ARBA" id="ARBA00005199"/>
    </source>
</evidence>
<dbReference type="GO" id="GO:0003825">
    <property type="term" value="F:alpha,alpha-trehalose-phosphate synthase (UDP-forming) activity"/>
    <property type="evidence" value="ECO:0007669"/>
    <property type="project" value="UniProtKB-UniRule"/>
</dbReference>
<sequence>MAKTIIISNRLPLQIKIENEELTVTPSVGGLATGMKSVHKAGDSLWLGWSGLTEEEIDDNLKADVEAASAKEACVNVPLTQDDVENFYYGFSNKTIWPLFHYFTEYTEYQQHYWVKYREVNEKFAEVVAKHIEPGDKVWIHDYQLMLLPQLIKERYPDSAIGFFLHIPFPSFEVFRILPWRTEILEGLLGADLIGFHTYDYERHFFSSVRRLLGYEINFNEIIINNRIIRSDIFPMGIDYDKFHNASVSQQRKSVKDRTELHQELDKHQLVNPEVRFILSIDRLDYTKGIQKRLYAFEHFLEKYPEYRGQATLIMLCVPSRQNVDQYQRMKSEIDELVGRINGNYSTINWTPVWYFYRALPFENLIDLYSSSDVALLTPIRDGMNLVAKEYVAAQIDSKGVLILSEMTGAAKEMSEAILINPNNIDAIADAIHEALAMPAEEQITRIDTMQNRLKRYNVEKWADDFFNNLKEVQEQQALQSGKKLTEAMQHEVAKDFHKAKSRILFINYDGTLVAEKENPQKAKPTSEVIDILDTLAADSHNEVVIVSGRDKKAFDKWFKDKNYTLITDYGASCKEPGKEWTEAEGIDTDWKKLILPVLEFYEDRTPGTFVEEKNYSLVWHYRKSDPELGVGRANELKDQLTSLIANHDLEILEANKSIEVKNSDTSKGKAAMRKINGRSIDFIMAIGNDWTDEQMFRELPDEAVTVKVGKTTSSARYNISNYKNVLQFLKVLIAAE</sequence>
<evidence type="ECO:0000256" key="6">
    <source>
        <dbReference type="ARBA" id="ARBA00022679"/>
    </source>
</evidence>
<dbReference type="InterPro" id="IPR012766">
    <property type="entry name" value="Trehalose_OtsA"/>
</dbReference>
<evidence type="ECO:0000256" key="7">
    <source>
        <dbReference type="ARBA" id="ARBA00048039"/>
    </source>
</evidence>
<dbReference type="InterPro" id="IPR036412">
    <property type="entry name" value="HAD-like_sf"/>
</dbReference>
<comment type="subunit">
    <text evidence="4">Homotetramer.</text>
</comment>
<comment type="similarity">
    <text evidence="3">Belongs to the glycosyltransferase 20 family.</text>
</comment>
<dbReference type="EMBL" id="CP013118">
    <property type="protein sequence ID" value="ALO17071.1"/>
    <property type="molecule type" value="Genomic_DNA"/>
</dbReference>
<dbReference type="OrthoDB" id="9761633at2"/>
<keyword evidence="5 9" id="KW-0328">Glycosyltransferase</keyword>
<accession>A0A0S2I406</accession>
<dbReference type="GO" id="GO:0004805">
    <property type="term" value="F:trehalose-phosphatase activity"/>
    <property type="evidence" value="ECO:0007669"/>
    <property type="project" value="TreeGrafter"/>
</dbReference>
<dbReference type="CDD" id="cd01627">
    <property type="entry name" value="HAD_TPP"/>
    <property type="match status" value="1"/>
</dbReference>
<dbReference type="InterPro" id="IPR003337">
    <property type="entry name" value="Trehalose_PPase"/>
</dbReference>
<reference evidence="9 10" key="1">
    <citation type="submission" date="2015-11" db="EMBL/GenBank/DDBJ databases">
        <title>Description and complete genome sequence of a novel strain predominating in hypersaline microbial mats and representing a new family of the Bacteriodetes phylum.</title>
        <authorList>
            <person name="Spring S."/>
            <person name="Bunk B."/>
            <person name="Sproer C."/>
            <person name="Klenk H.-P."/>
        </authorList>
    </citation>
    <scope>NUCLEOTIDE SEQUENCE [LARGE SCALE GENOMIC DNA]</scope>
    <source>
        <strain evidence="9 10">L21-Spi-D4</strain>
    </source>
</reference>
<dbReference type="AlphaFoldDB" id="A0A0S2I406"/>
<gene>
    <name evidence="9" type="primary">otsA</name>
    <name evidence="9" type="ORF">L21SP5_03460</name>
</gene>
<dbReference type="GO" id="GO:0005992">
    <property type="term" value="P:trehalose biosynthetic process"/>
    <property type="evidence" value="ECO:0007669"/>
    <property type="project" value="UniProtKB-UniRule"/>
</dbReference>
<dbReference type="EC" id="2.4.1.15" evidence="8"/>
<proteinExistence type="inferred from homology"/>
<evidence type="ECO:0000313" key="10">
    <source>
        <dbReference type="Proteomes" id="UP000064893"/>
    </source>
</evidence>